<protein>
    <submittedName>
        <fullName evidence="1">Uncharacterized protein</fullName>
    </submittedName>
</protein>
<reference evidence="2" key="1">
    <citation type="journal article" date="2016" name="Nature">
        <title>The genome of the seagrass Zostera marina reveals angiosperm adaptation to the sea.</title>
        <authorList>
            <person name="Olsen J.L."/>
            <person name="Rouze P."/>
            <person name="Verhelst B."/>
            <person name="Lin Y.-C."/>
            <person name="Bayer T."/>
            <person name="Collen J."/>
            <person name="Dattolo E."/>
            <person name="De Paoli E."/>
            <person name="Dittami S."/>
            <person name="Maumus F."/>
            <person name="Michel G."/>
            <person name="Kersting A."/>
            <person name="Lauritano C."/>
            <person name="Lohaus R."/>
            <person name="Toepel M."/>
            <person name="Tonon T."/>
            <person name="Vanneste K."/>
            <person name="Amirebrahimi M."/>
            <person name="Brakel J."/>
            <person name="Bostroem C."/>
            <person name="Chovatia M."/>
            <person name="Grimwood J."/>
            <person name="Jenkins J.W."/>
            <person name="Jueterbock A."/>
            <person name="Mraz A."/>
            <person name="Stam W.T."/>
            <person name="Tice H."/>
            <person name="Bornberg-Bauer E."/>
            <person name="Green P.J."/>
            <person name="Pearson G.A."/>
            <person name="Procaccini G."/>
            <person name="Duarte C.M."/>
            <person name="Schmutz J."/>
            <person name="Reusch T.B.H."/>
            <person name="Van de Peer Y."/>
        </authorList>
    </citation>
    <scope>NUCLEOTIDE SEQUENCE [LARGE SCALE GENOMIC DNA]</scope>
    <source>
        <strain evidence="2">cv. Finnish</strain>
    </source>
</reference>
<evidence type="ECO:0000313" key="2">
    <source>
        <dbReference type="Proteomes" id="UP000036987"/>
    </source>
</evidence>
<dbReference type="Proteomes" id="UP000036987">
    <property type="component" value="Unassembled WGS sequence"/>
</dbReference>
<organism evidence="1 2">
    <name type="scientific">Zostera marina</name>
    <name type="common">Eelgrass</name>
    <dbReference type="NCBI Taxonomy" id="29655"/>
    <lineage>
        <taxon>Eukaryota</taxon>
        <taxon>Viridiplantae</taxon>
        <taxon>Streptophyta</taxon>
        <taxon>Embryophyta</taxon>
        <taxon>Tracheophyta</taxon>
        <taxon>Spermatophyta</taxon>
        <taxon>Magnoliopsida</taxon>
        <taxon>Liliopsida</taxon>
        <taxon>Zosteraceae</taxon>
        <taxon>Zostera</taxon>
    </lineage>
</organism>
<dbReference type="EMBL" id="LFYR01001099">
    <property type="protein sequence ID" value="KMZ64828.1"/>
    <property type="molecule type" value="Genomic_DNA"/>
</dbReference>
<keyword evidence="2" id="KW-1185">Reference proteome</keyword>
<proteinExistence type="predicted"/>
<dbReference type="AlphaFoldDB" id="A0A0K9P740"/>
<name>A0A0K9P740_ZOSMR</name>
<accession>A0A0K9P740</accession>
<comment type="caution">
    <text evidence="1">The sequence shown here is derived from an EMBL/GenBank/DDBJ whole genome shotgun (WGS) entry which is preliminary data.</text>
</comment>
<sequence length="48" mass="5698">MKLLLLVTRGFSKWNKPEYLKQHVGRDNSYHNVAKSKCEFFDKSKSTH</sequence>
<gene>
    <name evidence="1" type="ORF">ZOSMA_34G01080</name>
</gene>
<evidence type="ECO:0000313" key="1">
    <source>
        <dbReference type="EMBL" id="KMZ64828.1"/>
    </source>
</evidence>